<evidence type="ECO:0000313" key="2">
    <source>
        <dbReference type="EMBL" id="MDQ0225710.1"/>
    </source>
</evidence>
<proteinExistence type="predicted"/>
<evidence type="ECO:0000313" key="3">
    <source>
        <dbReference type="Proteomes" id="UP001232245"/>
    </source>
</evidence>
<dbReference type="RefSeq" id="WP_307190639.1">
    <property type="nucleotide sequence ID" value="NZ_JAUSTZ010000003.1"/>
</dbReference>
<dbReference type="Pfam" id="PF00583">
    <property type="entry name" value="Acetyltransf_1"/>
    <property type="match status" value="1"/>
</dbReference>
<name>A0ABT9Z356_9BACI</name>
<reference evidence="2 3" key="1">
    <citation type="submission" date="2023-07" db="EMBL/GenBank/DDBJ databases">
        <title>Genomic Encyclopedia of Type Strains, Phase IV (KMG-IV): sequencing the most valuable type-strain genomes for metagenomic binning, comparative biology and taxonomic classification.</title>
        <authorList>
            <person name="Goeker M."/>
        </authorList>
    </citation>
    <scope>NUCLEOTIDE SEQUENCE [LARGE SCALE GENOMIC DNA]</scope>
    <source>
        <strain evidence="2 3">DSM 17723</strain>
    </source>
</reference>
<keyword evidence="3" id="KW-1185">Reference proteome</keyword>
<accession>A0ABT9Z356</accession>
<dbReference type="Proteomes" id="UP001232245">
    <property type="component" value="Unassembled WGS sequence"/>
</dbReference>
<comment type="caution">
    <text evidence="2">The sequence shown here is derived from an EMBL/GenBank/DDBJ whole genome shotgun (WGS) entry which is preliminary data.</text>
</comment>
<dbReference type="Gene3D" id="3.40.630.30">
    <property type="match status" value="1"/>
</dbReference>
<sequence>MAGIFLKKEFEAPYKDFPTKAGSIEFVGTASEFRGKGVASQMIQHIIQNTPYHHYLIEEVADTNIPAMRLYEKLGFKEYKRKPIPEKIAKKNGINNLLSIRYEEK</sequence>
<dbReference type="InterPro" id="IPR016181">
    <property type="entry name" value="Acyl_CoA_acyltransferase"/>
</dbReference>
<evidence type="ECO:0000259" key="1">
    <source>
        <dbReference type="PROSITE" id="PS51186"/>
    </source>
</evidence>
<dbReference type="PROSITE" id="PS51186">
    <property type="entry name" value="GNAT"/>
    <property type="match status" value="1"/>
</dbReference>
<dbReference type="EMBL" id="JAUSTZ010000003">
    <property type="protein sequence ID" value="MDQ0225710.1"/>
    <property type="molecule type" value="Genomic_DNA"/>
</dbReference>
<organism evidence="2 3">
    <name type="scientific">Metabacillus niabensis</name>
    <dbReference type="NCBI Taxonomy" id="324854"/>
    <lineage>
        <taxon>Bacteria</taxon>
        <taxon>Bacillati</taxon>
        <taxon>Bacillota</taxon>
        <taxon>Bacilli</taxon>
        <taxon>Bacillales</taxon>
        <taxon>Bacillaceae</taxon>
        <taxon>Metabacillus</taxon>
    </lineage>
</organism>
<feature type="domain" description="N-acetyltransferase" evidence="1">
    <location>
        <begin position="1"/>
        <end position="94"/>
    </location>
</feature>
<dbReference type="InterPro" id="IPR000182">
    <property type="entry name" value="GNAT_dom"/>
</dbReference>
<protein>
    <submittedName>
        <fullName evidence="2">Ribosomal protein S18 acetylase RimI-like enzyme</fullName>
    </submittedName>
</protein>
<dbReference type="CDD" id="cd04301">
    <property type="entry name" value="NAT_SF"/>
    <property type="match status" value="1"/>
</dbReference>
<gene>
    <name evidence="2" type="ORF">J2S02_002054</name>
</gene>
<dbReference type="SUPFAM" id="SSF55729">
    <property type="entry name" value="Acyl-CoA N-acyltransferases (Nat)"/>
    <property type="match status" value="1"/>
</dbReference>